<dbReference type="Proteomes" id="UP001309876">
    <property type="component" value="Unassembled WGS sequence"/>
</dbReference>
<keyword evidence="2" id="KW-1185">Reference proteome</keyword>
<evidence type="ECO:0000313" key="2">
    <source>
        <dbReference type="Proteomes" id="UP001309876"/>
    </source>
</evidence>
<dbReference type="AlphaFoldDB" id="A0AAN7Y5G8"/>
<gene>
    <name evidence="1" type="ORF">LTR05_006096</name>
</gene>
<protein>
    <submittedName>
        <fullName evidence="1">Uncharacterized protein</fullName>
    </submittedName>
</protein>
<sequence length="88" mass="9718">MDKGQDQPASASAEENLALIEGVLEFIQGNLNNIAKTWGTSSTQYIAARGIMEKYFDENLKKLKIDGEEEHLSLDDLLGKMSLDEKAS</sequence>
<dbReference type="EMBL" id="JAVRRJ010000006">
    <property type="protein sequence ID" value="KAK5083593.1"/>
    <property type="molecule type" value="Genomic_DNA"/>
</dbReference>
<proteinExistence type="predicted"/>
<comment type="caution">
    <text evidence="1">The sequence shown here is derived from an EMBL/GenBank/DDBJ whole genome shotgun (WGS) entry which is preliminary data.</text>
</comment>
<accession>A0AAN7Y5G8</accession>
<name>A0AAN7Y5G8_9EURO</name>
<organism evidence="1 2">
    <name type="scientific">Lithohypha guttulata</name>
    <dbReference type="NCBI Taxonomy" id="1690604"/>
    <lineage>
        <taxon>Eukaryota</taxon>
        <taxon>Fungi</taxon>
        <taxon>Dikarya</taxon>
        <taxon>Ascomycota</taxon>
        <taxon>Pezizomycotina</taxon>
        <taxon>Eurotiomycetes</taxon>
        <taxon>Chaetothyriomycetidae</taxon>
        <taxon>Chaetothyriales</taxon>
        <taxon>Trichomeriaceae</taxon>
        <taxon>Lithohypha</taxon>
    </lineage>
</organism>
<reference evidence="1 2" key="1">
    <citation type="submission" date="2023-08" db="EMBL/GenBank/DDBJ databases">
        <title>Black Yeasts Isolated from many extreme environments.</title>
        <authorList>
            <person name="Coleine C."/>
            <person name="Stajich J.E."/>
            <person name="Selbmann L."/>
        </authorList>
    </citation>
    <scope>NUCLEOTIDE SEQUENCE [LARGE SCALE GENOMIC DNA]</scope>
    <source>
        <strain evidence="1 2">CCFEE 5910</strain>
    </source>
</reference>
<evidence type="ECO:0000313" key="1">
    <source>
        <dbReference type="EMBL" id="KAK5083593.1"/>
    </source>
</evidence>